<protein>
    <submittedName>
        <fullName evidence="1">Internalin-A</fullName>
    </submittedName>
</protein>
<dbReference type="OrthoDB" id="232968at2"/>
<sequence length="377" mass="42585">MLFSRILKCLTIPILFLCVLMIVSSSKNQRIAQAKAQLLAKGFSVKELYRFNPIRESRFKPKYVFDTEELCITQHNISSRQKASEIMEELKLLSPRISNIGCSGTSFTDQDAVLLTQMPKLGVLAIDGSELSNRGLATLSKLEHLTGITIHGLQITEQEPDWLANNSNLQAIRLHKCQIGPNTFRQLSKLTNLTRIKIPHTNVTSADLQYLTNHPRLSELILPGSEIDDRAAAHLKQMKSLQRLDLSNTEVGDEVCKQIAQLNQLIYLNLDKTNVTDSGAQAIMAGCWNLKYLSFNDCEISIKAFPATQYWPPNLNSLTLANTSLTSKEILQLYSEHSSLAHLNYDWAPESDPNHQKYIKIENSRMSQIQIEHNRNL</sequence>
<name>A0A518FUE8_9PLAN</name>
<organism evidence="1 2">
    <name type="scientific">Gimesia panareensis</name>
    <dbReference type="NCBI Taxonomy" id="2527978"/>
    <lineage>
        <taxon>Bacteria</taxon>
        <taxon>Pseudomonadati</taxon>
        <taxon>Planctomycetota</taxon>
        <taxon>Planctomycetia</taxon>
        <taxon>Planctomycetales</taxon>
        <taxon>Planctomycetaceae</taxon>
        <taxon>Gimesia</taxon>
    </lineage>
</organism>
<dbReference type="InterPro" id="IPR051341">
    <property type="entry name" value="Zyg-11_UBL_adapter"/>
</dbReference>
<dbReference type="Proteomes" id="UP000320839">
    <property type="component" value="Chromosome"/>
</dbReference>
<dbReference type="AlphaFoldDB" id="A0A518FUE8"/>
<dbReference type="SUPFAM" id="SSF52047">
    <property type="entry name" value="RNI-like"/>
    <property type="match status" value="1"/>
</dbReference>
<evidence type="ECO:0000313" key="1">
    <source>
        <dbReference type="EMBL" id="QDV19966.1"/>
    </source>
</evidence>
<accession>A0A518FUE8</accession>
<evidence type="ECO:0000313" key="2">
    <source>
        <dbReference type="Proteomes" id="UP000320839"/>
    </source>
</evidence>
<gene>
    <name evidence="1" type="primary">inlA_4</name>
    <name evidence="1" type="ORF">Pan153_46350</name>
</gene>
<dbReference type="InterPro" id="IPR032675">
    <property type="entry name" value="LRR_dom_sf"/>
</dbReference>
<dbReference type="PANTHER" id="PTHR12904:SF23">
    <property type="entry name" value="PROTEIN ZER-1 HOMOLOG"/>
    <property type="match status" value="1"/>
</dbReference>
<dbReference type="PANTHER" id="PTHR12904">
    <property type="match status" value="1"/>
</dbReference>
<dbReference type="EMBL" id="CP036317">
    <property type="protein sequence ID" value="QDV19966.1"/>
    <property type="molecule type" value="Genomic_DNA"/>
</dbReference>
<proteinExistence type="predicted"/>
<dbReference type="Gene3D" id="3.80.10.10">
    <property type="entry name" value="Ribonuclease Inhibitor"/>
    <property type="match status" value="1"/>
</dbReference>
<reference evidence="1 2" key="1">
    <citation type="submission" date="2019-02" db="EMBL/GenBank/DDBJ databases">
        <title>Deep-cultivation of Planctomycetes and their phenomic and genomic characterization uncovers novel biology.</title>
        <authorList>
            <person name="Wiegand S."/>
            <person name="Jogler M."/>
            <person name="Boedeker C."/>
            <person name="Pinto D."/>
            <person name="Vollmers J."/>
            <person name="Rivas-Marin E."/>
            <person name="Kohn T."/>
            <person name="Peeters S.H."/>
            <person name="Heuer A."/>
            <person name="Rast P."/>
            <person name="Oberbeckmann S."/>
            <person name="Bunk B."/>
            <person name="Jeske O."/>
            <person name="Meyerdierks A."/>
            <person name="Storesund J.E."/>
            <person name="Kallscheuer N."/>
            <person name="Luecker S."/>
            <person name="Lage O.M."/>
            <person name="Pohl T."/>
            <person name="Merkel B.J."/>
            <person name="Hornburger P."/>
            <person name="Mueller R.-W."/>
            <person name="Bruemmer F."/>
            <person name="Labrenz M."/>
            <person name="Spormann A.M."/>
            <person name="Op den Camp H."/>
            <person name="Overmann J."/>
            <person name="Amann R."/>
            <person name="Jetten M.S.M."/>
            <person name="Mascher T."/>
            <person name="Medema M.H."/>
            <person name="Devos D.P."/>
            <person name="Kaster A.-K."/>
            <person name="Ovreas L."/>
            <person name="Rohde M."/>
            <person name="Galperin M.Y."/>
            <person name="Jogler C."/>
        </authorList>
    </citation>
    <scope>NUCLEOTIDE SEQUENCE [LARGE SCALE GENOMIC DNA]</scope>
    <source>
        <strain evidence="1 2">Pan153</strain>
    </source>
</reference>